<organism evidence="2 3">
    <name type="scientific">Triparma laevis f. inornata</name>
    <dbReference type="NCBI Taxonomy" id="1714386"/>
    <lineage>
        <taxon>Eukaryota</taxon>
        <taxon>Sar</taxon>
        <taxon>Stramenopiles</taxon>
        <taxon>Ochrophyta</taxon>
        <taxon>Bolidophyceae</taxon>
        <taxon>Parmales</taxon>
        <taxon>Triparmaceae</taxon>
        <taxon>Triparma</taxon>
    </lineage>
</organism>
<sequence>MPNTSVPTHLSSVSPIPQINIDASSMNGSNFANQVAQYGLSAASPMKSMTDDGAMMFNRNDDDESDEVDSEKDDDARGKLQDLQAKAIFSLVEDIPITTKTGNTSSKLLAQSEFNHWKYQEGKIGIEVAYDVGEKTLEDMEDTDIRIGVFLRETVLPMAVQTNALIILTFDHCNLSKAMGTMVEAEAAKAAFCRGQQSHSGEIQEGQGEIREVVPHCQGEYGYASGQRESILLKKIEEWRKLDYGLYIGERFDISAYIAAINLLESKNLYSRNIADIEGIRATIKKVAKIDRLPDDNSNEGMQIIQMA</sequence>
<comment type="caution">
    <text evidence="2">The sequence shown here is derived from an EMBL/GenBank/DDBJ whole genome shotgun (WGS) entry which is preliminary data.</text>
</comment>
<feature type="region of interest" description="Disordered" evidence="1">
    <location>
        <begin position="51"/>
        <end position="77"/>
    </location>
</feature>
<gene>
    <name evidence="2" type="ORF">TL16_g06576</name>
</gene>
<name>A0A9W7AUY8_9STRA</name>
<proteinExistence type="predicted"/>
<dbReference type="EMBL" id="BLQM01000200">
    <property type="protein sequence ID" value="GMH74859.1"/>
    <property type="molecule type" value="Genomic_DNA"/>
</dbReference>
<evidence type="ECO:0000313" key="3">
    <source>
        <dbReference type="Proteomes" id="UP001162640"/>
    </source>
</evidence>
<feature type="compositionally biased region" description="Acidic residues" evidence="1">
    <location>
        <begin position="61"/>
        <end position="73"/>
    </location>
</feature>
<evidence type="ECO:0000256" key="1">
    <source>
        <dbReference type="SAM" id="MobiDB-lite"/>
    </source>
</evidence>
<protein>
    <submittedName>
        <fullName evidence="2">Uncharacterized protein</fullName>
    </submittedName>
</protein>
<dbReference type="Proteomes" id="UP001162640">
    <property type="component" value="Unassembled WGS sequence"/>
</dbReference>
<reference evidence="3" key="1">
    <citation type="journal article" date="2023" name="Commun. Biol.">
        <title>Genome analysis of Parmales, the sister group of diatoms, reveals the evolutionary specialization of diatoms from phago-mixotrophs to photoautotrophs.</title>
        <authorList>
            <person name="Ban H."/>
            <person name="Sato S."/>
            <person name="Yoshikawa S."/>
            <person name="Yamada K."/>
            <person name="Nakamura Y."/>
            <person name="Ichinomiya M."/>
            <person name="Sato N."/>
            <person name="Blanc-Mathieu R."/>
            <person name="Endo H."/>
            <person name="Kuwata A."/>
            <person name="Ogata H."/>
        </authorList>
    </citation>
    <scope>NUCLEOTIDE SEQUENCE [LARGE SCALE GENOMIC DNA]</scope>
</reference>
<dbReference type="AlphaFoldDB" id="A0A9W7AUY8"/>
<accession>A0A9W7AUY8</accession>
<evidence type="ECO:0000313" key="2">
    <source>
        <dbReference type="EMBL" id="GMH74859.1"/>
    </source>
</evidence>